<dbReference type="PANTHER" id="PTHR32060">
    <property type="entry name" value="TAIL-SPECIFIC PROTEASE"/>
    <property type="match status" value="1"/>
</dbReference>
<comment type="caution">
    <text evidence="2">The sequence shown here is derived from an EMBL/GenBank/DDBJ whole genome shotgun (WGS) entry which is preliminary data.</text>
</comment>
<dbReference type="RefSeq" id="WP_014219933.1">
    <property type="nucleotide sequence ID" value="NZ_LWBO01000010.1"/>
</dbReference>
<dbReference type="Pfam" id="PF03572">
    <property type="entry name" value="Peptidase_S41"/>
    <property type="match status" value="1"/>
</dbReference>
<dbReference type="Gene3D" id="3.90.226.10">
    <property type="entry name" value="2-enoyl-CoA Hydratase, Chain A, domain 1"/>
    <property type="match status" value="1"/>
</dbReference>
<dbReference type="PROSITE" id="PS51257">
    <property type="entry name" value="PROKAR_LIPOPROTEIN"/>
    <property type="match status" value="1"/>
</dbReference>
<evidence type="ECO:0000313" key="2">
    <source>
        <dbReference type="EMBL" id="OQP49669.1"/>
    </source>
</evidence>
<evidence type="ECO:0000313" key="3">
    <source>
        <dbReference type="Proteomes" id="UP000192277"/>
    </source>
</evidence>
<accession>A0ABX3NZ47</accession>
<dbReference type="InterPro" id="IPR005151">
    <property type="entry name" value="Tail-specific_protease"/>
</dbReference>
<dbReference type="Gene3D" id="3.30.750.44">
    <property type="match status" value="1"/>
</dbReference>
<sequence length="416" mass="46780">MITRFNNCIYKINHPAFRGGLIVLLLAFVLGSCRKNVEKERITSYYGRSYTEIFEAFWNGMNSNYLFWDIEKVNWDDMYKTYKPRFEYLDNDKSSAGNAQKAAQYLVDMTKDLSDSHLSLTFNGMTNFVVGGYALENQQTFMPASVRHQFRGDRIAIPRNTFDVVIPKYYLNKAEFGTDGGSFAINLGVIPRNNKNILYLEFSNFELGDLYSGANSTSRPVKPVLDDFFRYTKDPSIDGLIIDLRANTGGSVPDMDFLLGRLVTSPVQVNNTRTRNGDNRLDYGPWIKGYIHPQPGSVDFTKKPIVVLVDGNSVSMSEMTSMAIKAIFPKAKLVGEQTWGGTGQIPSTDQKYLGGRFTAANFVQVYCAGVELRDVNMICYENKGIMPDVPIAYDTTAIKSNIDVMLDKGLEVVTNQ</sequence>
<dbReference type="InterPro" id="IPR029045">
    <property type="entry name" value="ClpP/crotonase-like_dom_sf"/>
</dbReference>
<proteinExistence type="predicted"/>
<dbReference type="SMART" id="SM00245">
    <property type="entry name" value="TSPc"/>
    <property type="match status" value="1"/>
</dbReference>
<name>A0ABX3NZ47_9BACT</name>
<gene>
    <name evidence="2" type="ORF">A4D02_29215</name>
</gene>
<dbReference type="Proteomes" id="UP000192277">
    <property type="component" value="Unassembled WGS sequence"/>
</dbReference>
<reference evidence="2 3" key="1">
    <citation type="submission" date="2016-04" db="EMBL/GenBank/DDBJ databases">
        <authorList>
            <person name="Chen L."/>
            <person name="Zhuang W."/>
            <person name="Wang G."/>
        </authorList>
    </citation>
    <scope>NUCLEOTIDE SEQUENCE [LARGE SCALE GENOMIC DNA]</scope>
    <source>
        <strain evidence="3">GR20</strain>
    </source>
</reference>
<dbReference type="PANTHER" id="PTHR32060:SF30">
    <property type="entry name" value="CARBOXY-TERMINAL PROCESSING PROTEASE CTPA"/>
    <property type="match status" value="1"/>
</dbReference>
<evidence type="ECO:0000259" key="1">
    <source>
        <dbReference type="SMART" id="SM00245"/>
    </source>
</evidence>
<organism evidence="2 3">
    <name type="scientific">Niastella koreensis</name>
    <dbReference type="NCBI Taxonomy" id="354356"/>
    <lineage>
        <taxon>Bacteria</taxon>
        <taxon>Pseudomonadati</taxon>
        <taxon>Bacteroidota</taxon>
        <taxon>Chitinophagia</taxon>
        <taxon>Chitinophagales</taxon>
        <taxon>Chitinophagaceae</taxon>
        <taxon>Niastella</taxon>
    </lineage>
</organism>
<keyword evidence="3" id="KW-1185">Reference proteome</keyword>
<dbReference type="InterPro" id="IPR028204">
    <property type="entry name" value="Tricorn_C1"/>
</dbReference>
<dbReference type="Pfam" id="PF14684">
    <property type="entry name" value="Tricorn_C1"/>
    <property type="match status" value="1"/>
</dbReference>
<dbReference type="SUPFAM" id="SSF52096">
    <property type="entry name" value="ClpP/crotonase"/>
    <property type="match status" value="1"/>
</dbReference>
<dbReference type="EMBL" id="LWBO01000010">
    <property type="protein sequence ID" value="OQP49669.1"/>
    <property type="molecule type" value="Genomic_DNA"/>
</dbReference>
<protein>
    <recommendedName>
        <fullName evidence="1">Tail specific protease domain-containing protein</fullName>
    </recommendedName>
</protein>
<feature type="domain" description="Tail specific protease" evidence="1">
    <location>
        <begin position="163"/>
        <end position="392"/>
    </location>
</feature>